<dbReference type="AlphaFoldDB" id="G0TUV1"/>
<dbReference type="PANTHER" id="PTHR35614">
    <property type="match status" value="1"/>
</dbReference>
<reference evidence="1" key="1">
    <citation type="journal article" date="2012" name="Proc. Natl. Acad. Sci. U.S.A.">
        <title>Antigenic diversity is generated by distinct evolutionary mechanisms in African trypanosome species.</title>
        <authorList>
            <person name="Jackson A.P."/>
            <person name="Berry A."/>
            <person name="Aslett M."/>
            <person name="Allison H.C."/>
            <person name="Burton P."/>
            <person name="Vavrova-Anderson J."/>
            <person name="Brown R."/>
            <person name="Browne H."/>
            <person name="Corton N."/>
            <person name="Hauser H."/>
            <person name="Gamble J."/>
            <person name="Gilderthorp R."/>
            <person name="Marcello L."/>
            <person name="McQuillan J."/>
            <person name="Otto T.D."/>
            <person name="Quail M.A."/>
            <person name="Sanders M.J."/>
            <person name="van Tonder A."/>
            <person name="Ginger M.L."/>
            <person name="Field M.C."/>
            <person name="Barry J.D."/>
            <person name="Hertz-Fowler C."/>
            <person name="Berriman M."/>
        </authorList>
    </citation>
    <scope>NUCLEOTIDE SEQUENCE</scope>
    <source>
        <strain evidence="1">Y486</strain>
    </source>
</reference>
<evidence type="ECO:0000313" key="1">
    <source>
        <dbReference type="EMBL" id="CCC47738.1"/>
    </source>
</evidence>
<protein>
    <submittedName>
        <fullName evidence="1">Uncharacterized protein</fullName>
    </submittedName>
</protein>
<dbReference type="VEuPathDB" id="TriTrypDB:TvY486_0404050"/>
<dbReference type="EMBL" id="HE573020">
    <property type="protein sequence ID" value="CCC47738.1"/>
    <property type="molecule type" value="Genomic_DNA"/>
</dbReference>
<gene>
    <name evidence="1" type="ORF">TVY486_0404050</name>
</gene>
<organism evidence="1">
    <name type="scientific">Trypanosoma vivax (strain Y486)</name>
    <dbReference type="NCBI Taxonomy" id="1055687"/>
    <lineage>
        <taxon>Eukaryota</taxon>
        <taxon>Discoba</taxon>
        <taxon>Euglenozoa</taxon>
        <taxon>Kinetoplastea</taxon>
        <taxon>Metakinetoplastina</taxon>
        <taxon>Trypanosomatida</taxon>
        <taxon>Trypanosomatidae</taxon>
        <taxon>Trypanosoma</taxon>
        <taxon>Duttonella</taxon>
    </lineage>
</organism>
<accession>G0TUV1</accession>
<name>G0TUV1_TRYVY</name>
<sequence length="931" mass="101891">MGLAPSRSLLYSDRDAPLWVVSTLPKSLNSICPMQRPGNISSEVSDAVCSPLSPSRLELRLVPLIRRYFPSADCVLFKQLMHSRSRQNPRYHFYCSQRPPPTALVDPTAYYFDLQEENGEGTVEEEKTVTALGGNKVTSTFFAPFHSPQLLYDLLVECTERNIFDDDEALSCALRSDVDEDECCCTCFLGSADSDAKLNFVGRSHGKCCRVRPVPCAIMLLRHSGTSAITDRHDVMSFGLAKAVEAVHQPTPCSIYHPASDNPNPAYVEEGVDGSWIVWKNNNELIKGRVCGFYGCWTLGELLSHSGHCGTTSLGIPSASCTDPILHPSYSQSTEGAFGLTRDRLIASGTVDYEVGEREQTHAWVAACRAFAHTITTSYVPRRNGTDGSNVSRLDAHPDAEQTSHLLVPHPLTCLRRLDITFICPMSNAPRLQLCRQMRLFADIVEEVSDDNLAVSDLQRFLRKQASNCSVADRQMPVGSGSLESCTQFGHSTTIFENGSNPNEVKLFTSETGAPSRLNFDNFPLASDAVSSAGYENLVLAPLLRATQLRERGAYSYFCDGAVVQCFSSTKTVDALMKLLSLPLSESTENLMARLTPRAPPPLKYCGELCARVSGSPVDEKEQDVSFSPNRRSSVCRRIVGSPRCIRLASWKGLSLPREVANSANVFAVGQGLDGMPASALLDAFSSDECTMTPNCKTSINLFTASSASSLGSSPIPPVSNGLQKSPDTKVHFGDLIRYDRAAGCWYVDSNLSAVDVAVAWIRRVAGRARGAKASDAHWLRGSLRRIDANGAVSDVFPRAQINGFRLWHAQHDGYSYFHGVQERCSVVPEKCFHTFKAAVEEVKAFNISPARVRSQECLEMFEVESIKRDSYSQAAALFRHSSSRSDGGAVLLSSVPPLARRSACLLDSFGGSFRWNPYGKQPSLPGERIG</sequence>
<proteinExistence type="predicted"/>
<dbReference type="PANTHER" id="PTHR35614:SF7">
    <property type="match status" value="1"/>
</dbReference>